<dbReference type="RefSeq" id="WP_138527020.1">
    <property type="nucleotide sequence ID" value="NZ_SWDV01000111.1"/>
</dbReference>
<comment type="caution">
    <text evidence="1">The sequence shown here is derived from an EMBL/GenBank/DDBJ whole genome shotgun (WGS) entry which is preliminary data.</text>
</comment>
<evidence type="ECO:0000313" key="1">
    <source>
        <dbReference type="EMBL" id="TLX69553.1"/>
    </source>
</evidence>
<dbReference type="AlphaFoldDB" id="A0A5R9QK78"/>
<sequence length="119" mass="12412">MNKAVVRGGVVGGLGVMAYGAYLFISAGMMIGGYSTIGDYNECMRLSTNIADHQGEVKQFLTEVQKRLPAEATATDAVQGTAEVAGSAVGKNTSDPRLAPELKKCVGELKRGLETASKS</sequence>
<evidence type="ECO:0000313" key="2">
    <source>
        <dbReference type="Proteomes" id="UP000306635"/>
    </source>
</evidence>
<proteinExistence type="predicted"/>
<dbReference type="GeneID" id="300409142"/>
<keyword evidence="2" id="KW-1185">Reference proteome</keyword>
<gene>
    <name evidence="1" type="ORF">FAS41_30670</name>
</gene>
<accession>A0A5R9QK78</accession>
<dbReference type="Proteomes" id="UP000306635">
    <property type="component" value="Unassembled WGS sequence"/>
</dbReference>
<dbReference type="EMBL" id="SWDV01000111">
    <property type="protein sequence ID" value="TLX69553.1"/>
    <property type="molecule type" value="Genomic_DNA"/>
</dbReference>
<protein>
    <submittedName>
        <fullName evidence="1">Uncharacterized protein</fullName>
    </submittedName>
</protein>
<organism evidence="1 2">
    <name type="scientific">Pseudomonas nicosulfuronedens</name>
    <dbReference type="NCBI Taxonomy" id="2571105"/>
    <lineage>
        <taxon>Bacteria</taxon>
        <taxon>Pseudomonadati</taxon>
        <taxon>Pseudomonadota</taxon>
        <taxon>Gammaproteobacteria</taxon>
        <taxon>Pseudomonadales</taxon>
        <taxon>Pseudomonadaceae</taxon>
        <taxon>Pseudomonas</taxon>
    </lineage>
</organism>
<reference evidence="1 2" key="1">
    <citation type="submission" date="2019-04" db="EMBL/GenBank/DDBJ databases">
        <authorList>
            <person name="Li M."/>
        </authorList>
    </citation>
    <scope>NUCLEOTIDE SEQUENCE [LARGE SCALE GENOMIC DNA]</scope>
    <source>
        <strain evidence="1 2">LAM1902</strain>
    </source>
</reference>
<name>A0A5R9QK78_9PSED</name>